<feature type="domain" description="Core-binding (CB)" evidence="2">
    <location>
        <begin position="1"/>
        <end position="31"/>
    </location>
</feature>
<protein>
    <recommendedName>
        <fullName evidence="2">Core-binding (CB) domain-containing protein</fullName>
    </recommendedName>
</protein>
<dbReference type="Gene3D" id="1.10.150.130">
    <property type="match status" value="1"/>
</dbReference>
<evidence type="ECO:0000313" key="3">
    <source>
        <dbReference type="EMBL" id="GAG91232.1"/>
    </source>
</evidence>
<sequence length="31" mass="3575">MEELIEKFLNYLSVERGLAQNTLLSYGSDLK</sequence>
<comment type="caution">
    <text evidence="3">The sequence shown here is derived from an EMBL/GenBank/DDBJ whole genome shotgun (WGS) entry which is preliminary data.</text>
</comment>
<dbReference type="AlphaFoldDB" id="X1CDL1"/>
<proteinExistence type="predicted"/>
<evidence type="ECO:0000256" key="1">
    <source>
        <dbReference type="ARBA" id="ARBA00023125"/>
    </source>
</evidence>
<reference evidence="3" key="1">
    <citation type="journal article" date="2014" name="Front. Microbiol.">
        <title>High frequency of phylogenetically diverse reductive dehalogenase-homologous genes in deep subseafloor sedimentary metagenomes.</title>
        <authorList>
            <person name="Kawai M."/>
            <person name="Futagami T."/>
            <person name="Toyoda A."/>
            <person name="Takaki Y."/>
            <person name="Nishi S."/>
            <person name="Hori S."/>
            <person name="Arai W."/>
            <person name="Tsubouchi T."/>
            <person name="Morono Y."/>
            <person name="Uchiyama I."/>
            <person name="Ito T."/>
            <person name="Fujiyama A."/>
            <person name="Inagaki F."/>
            <person name="Takami H."/>
        </authorList>
    </citation>
    <scope>NUCLEOTIDE SEQUENCE</scope>
    <source>
        <strain evidence="3">Expedition CK06-06</strain>
    </source>
</reference>
<evidence type="ECO:0000259" key="2">
    <source>
        <dbReference type="PROSITE" id="PS51900"/>
    </source>
</evidence>
<dbReference type="EMBL" id="BART01028579">
    <property type="protein sequence ID" value="GAG91232.1"/>
    <property type="molecule type" value="Genomic_DNA"/>
</dbReference>
<name>X1CDL1_9ZZZZ</name>
<dbReference type="InterPro" id="IPR004107">
    <property type="entry name" value="Integrase_SAM-like_N"/>
</dbReference>
<keyword evidence="1" id="KW-0238">DNA-binding</keyword>
<dbReference type="GO" id="GO:0015074">
    <property type="term" value="P:DNA integration"/>
    <property type="evidence" value="ECO:0007669"/>
    <property type="project" value="InterPro"/>
</dbReference>
<dbReference type="PROSITE" id="PS51900">
    <property type="entry name" value="CB"/>
    <property type="match status" value="1"/>
</dbReference>
<dbReference type="InterPro" id="IPR044068">
    <property type="entry name" value="CB"/>
</dbReference>
<accession>X1CDL1</accession>
<dbReference type="SUPFAM" id="SSF47823">
    <property type="entry name" value="lambda integrase-like, N-terminal domain"/>
    <property type="match status" value="1"/>
</dbReference>
<dbReference type="InterPro" id="IPR010998">
    <property type="entry name" value="Integrase_recombinase_N"/>
</dbReference>
<feature type="non-terminal residue" evidence="3">
    <location>
        <position position="31"/>
    </location>
</feature>
<gene>
    <name evidence="3" type="ORF">S01H4_50344</name>
</gene>
<organism evidence="3">
    <name type="scientific">marine sediment metagenome</name>
    <dbReference type="NCBI Taxonomy" id="412755"/>
    <lineage>
        <taxon>unclassified sequences</taxon>
        <taxon>metagenomes</taxon>
        <taxon>ecological metagenomes</taxon>
    </lineage>
</organism>
<dbReference type="GO" id="GO:0003677">
    <property type="term" value="F:DNA binding"/>
    <property type="evidence" value="ECO:0007669"/>
    <property type="project" value="UniProtKB-KW"/>
</dbReference>
<dbReference type="Pfam" id="PF02899">
    <property type="entry name" value="Phage_int_SAM_1"/>
    <property type="match status" value="1"/>
</dbReference>